<accession>A0ABR3WEK2</accession>
<dbReference type="EMBL" id="JAWRVE010000095">
    <property type="protein sequence ID" value="KAL1859786.1"/>
    <property type="molecule type" value="Genomic_DNA"/>
</dbReference>
<sequence>MATPIRQKSRAGPSITWENADEILKEWATQRPRFLFRGFHAVSGGGPEALVRNDTKRIIPHLFGGAESQTLNKMWSLRAGIRVLSPPEVMKLIKTHLEMRIKPTIFSSWTADFQTALLSAIEATKGDYEHFQDYPDLSKRHIAILDTSRLEVNGITEVLPVSALHEAKFAETDHPYDYLVYGPVRELAFCAVPLSDLSSLGFDPRDVHGEGGLTSQLNADSVLRAKEIAKKFRRENNQECDIVLAVIAAELSRQRAPRMDLKVSDMFKYRWKDEEVELIVDLLKDDIAQLKLDDGGMRPLINRAMHVHHFPQLHLMTRLLDAFMDAAWTMEHRLNVPGHTFSHGEKASPWHLKCHPTPGLRKLSQIRKRPGSRALGREPSKLGSLLATTMGQPSDGTMDRLKSGPSQYVRAESVAEIIAEAMKSIARLNLEEFGE</sequence>
<proteinExistence type="predicted"/>
<evidence type="ECO:0000313" key="2">
    <source>
        <dbReference type="Proteomes" id="UP001583177"/>
    </source>
</evidence>
<gene>
    <name evidence="1" type="ORF">Daus18300_009376</name>
</gene>
<name>A0ABR3WEK2_9PEZI</name>
<evidence type="ECO:0000313" key="1">
    <source>
        <dbReference type="EMBL" id="KAL1859786.1"/>
    </source>
</evidence>
<keyword evidence="2" id="KW-1185">Reference proteome</keyword>
<protein>
    <submittedName>
        <fullName evidence="1">Uncharacterized protein</fullName>
    </submittedName>
</protein>
<reference evidence="1 2" key="1">
    <citation type="journal article" date="2024" name="IMA Fungus">
        <title>IMA Genome - F19 : A genome assembly and annotation guide to empower mycologists, including annotated draft genome sequences of Ceratocystis pirilliformis, Diaporthe australafricana, Fusarium ophioides, Paecilomyces lecythidis, and Sporothrix stenoceras.</title>
        <authorList>
            <person name="Aylward J."/>
            <person name="Wilson A.M."/>
            <person name="Visagie C.M."/>
            <person name="Spraker J."/>
            <person name="Barnes I."/>
            <person name="Buitendag C."/>
            <person name="Ceriani C."/>
            <person name="Del Mar Angel L."/>
            <person name="du Plessis D."/>
            <person name="Fuchs T."/>
            <person name="Gasser K."/>
            <person name="Kramer D."/>
            <person name="Li W."/>
            <person name="Munsamy K."/>
            <person name="Piso A."/>
            <person name="Price J.L."/>
            <person name="Sonnekus B."/>
            <person name="Thomas C."/>
            <person name="van der Nest A."/>
            <person name="van Dijk A."/>
            <person name="van Heerden A."/>
            <person name="van Vuuren N."/>
            <person name="Yilmaz N."/>
            <person name="Duong T.A."/>
            <person name="van der Merwe N.A."/>
            <person name="Wingfield M.J."/>
            <person name="Wingfield B.D."/>
        </authorList>
    </citation>
    <scope>NUCLEOTIDE SEQUENCE [LARGE SCALE GENOMIC DNA]</scope>
    <source>
        <strain evidence="1 2">CMW 18300</strain>
    </source>
</reference>
<comment type="caution">
    <text evidence="1">The sequence shown here is derived from an EMBL/GenBank/DDBJ whole genome shotgun (WGS) entry which is preliminary data.</text>
</comment>
<organism evidence="1 2">
    <name type="scientific">Diaporthe australafricana</name>
    <dbReference type="NCBI Taxonomy" id="127596"/>
    <lineage>
        <taxon>Eukaryota</taxon>
        <taxon>Fungi</taxon>
        <taxon>Dikarya</taxon>
        <taxon>Ascomycota</taxon>
        <taxon>Pezizomycotina</taxon>
        <taxon>Sordariomycetes</taxon>
        <taxon>Sordariomycetidae</taxon>
        <taxon>Diaporthales</taxon>
        <taxon>Diaporthaceae</taxon>
        <taxon>Diaporthe</taxon>
    </lineage>
</organism>
<dbReference type="Proteomes" id="UP001583177">
    <property type="component" value="Unassembled WGS sequence"/>
</dbReference>